<name>A0A518DQ40_9BACT</name>
<protein>
    <submittedName>
        <fullName evidence="3">Zinc ribbon domain protein</fullName>
    </submittedName>
</protein>
<proteinExistence type="predicted"/>
<feature type="region of interest" description="Disordered" evidence="2">
    <location>
        <begin position="25"/>
        <end position="58"/>
    </location>
</feature>
<accession>A0A518DQ40</accession>
<keyword evidence="4" id="KW-1185">Reference proteome</keyword>
<organism evidence="3 4">
    <name type="scientific">Lignipirellula cremea</name>
    <dbReference type="NCBI Taxonomy" id="2528010"/>
    <lineage>
        <taxon>Bacteria</taxon>
        <taxon>Pseudomonadati</taxon>
        <taxon>Planctomycetota</taxon>
        <taxon>Planctomycetia</taxon>
        <taxon>Pirellulales</taxon>
        <taxon>Pirellulaceae</taxon>
        <taxon>Lignipirellula</taxon>
    </lineage>
</organism>
<feature type="coiled-coil region" evidence="1">
    <location>
        <begin position="132"/>
        <end position="177"/>
    </location>
</feature>
<evidence type="ECO:0000256" key="2">
    <source>
        <dbReference type="SAM" id="MobiDB-lite"/>
    </source>
</evidence>
<keyword evidence="1" id="KW-0175">Coiled coil</keyword>
<dbReference type="EMBL" id="CP036433">
    <property type="protein sequence ID" value="QDU93943.1"/>
    <property type="molecule type" value="Genomic_DNA"/>
</dbReference>
<evidence type="ECO:0000256" key="1">
    <source>
        <dbReference type="SAM" id="Coils"/>
    </source>
</evidence>
<dbReference type="AlphaFoldDB" id="A0A518DQ40"/>
<gene>
    <name evidence="3" type="ORF">Pla8534_17290</name>
</gene>
<evidence type="ECO:0000313" key="3">
    <source>
        <dbReference type="EMBL" id="QDU93943.1"/>
    </source>
</evidence>
<dbReference type="KEGG" id="lcre:Pla8534_17290"/>
<dbReference type="OrthoDB" id="260976at2"/>
<dbReference type="Proteomes" id="UP000317648">
    <property type="component" value="Chromosome"/>
</dbReference>
<dbReference type="Gene3D" id="1.10.287.1490">
    <property type="match status" value="1"/>
</dbReference>
<dbReference type="RefSeq" id="WP_145051509.1">
    <property type="nucleotide sequence ID" value="NZ_CP036433.1"/>
</dbReference>
<sequence>MTLTASVLLRLHRIHRQIADLRERLDRGPRQERAGKANVDHKEEEVEAAKGEQRKMRIASDERQLQLKTREARIADLQAKLNTASSNKEYSLIKDQIDADEQANLVLQDEILEMLEKLDGLTEDVKTANYHRELAVQEFEKIQARVAEAKEKLEAELARITEELQEAEKALDGDFKEHYLRLSAARGEEALAAVEGGCCGSCRQTITANMLDKLRMSKPIFCGGCGCLLYVPEDAE</sequence>
<evidence type="ECO:0000313" key="4">
    <source>
        <dbReference type="Proteomes" id="UP000317648"/>
    </source>
</evidence>
<reference evidence="3 4" key="1">
    <citation type="submission" date="2019-02" db="EMBL/GenBank/DDBJ databases">
        <title>Deep-cultivation of Planctomycetes and their phenomic and genomic characterization uncovers novel biology.</title>
        <authorList>
            <person name="Wiegand S."/>
            <person name="Jogler M."/>
            <person name="Boedeker C."/>
            <person name="Pinto D."/>
            <person name="Vollmers J."/>
            <person name="Rivas-Marin E."/>
            <person name="Kohn T."/>
            <person name="Peeters S.H."/>
            <person name="Heuer A."/>
            <person name="Rast P."/>
            <person name="Oberbeckmann S."/>
            <person name="Bunk B."/>
            <person name="Jeske O."/>
            <person name="Meyerdierks A."/>
            <person name="Storesund J.E."/>
            <person name="Kallscheuer N."/>
            <person name="Luecker S."/>
            <person name="Lage O.M."/>
            <person name="Pohl T."/>
            <person name="Merkel B.J."/>
            <person name="Hornburger P."/>
            <person name="Mueller R.-W."/>
            <person name="Bruemmer F."/>
            <person name="Labrenz M."/>
            <person name="Spormann A.M."/>
            <person name="Op den Camp H."/>
            <person name="Overmann J."/>
            <person name="Amann R."/>
            <person name="Jetten M.S.M."/>
            <person name="Mascher T."/>
            <person name="Medema M.H."/>
            <person name="Devos D.P."/>
            <person name="Kaster A.-K."/>
            <person name="Ovreas L."/>
            <person name="Rohde M."/>
            <person name="Galperin M.Y."/>
            <person name="Jogler C."/>
        </authorList>
    </citation>
    <scope>NUCLEOTIDE SEQUENCE [LARGE SCALE GENOMIC DNA]</scope>
    <source>
        <strain evidence="3 4">Pla85_3_4</strain>
    </source>
</reference>